<evidence type="ECO:0000313" key="1">
    <source>
        <dbReference type="EMBL" id="KAI8013939.1"/>
    </source>
</evidence>
<name>A0ACC0HLQ0_9ERIC</name>
<proteinExistence type="predicted"/>
<organism evidence="1 2">
    <name type="scientific">Camellia lanceoleosa</name>
    <dbReference type="NCBI Taxonomy" id="1840588"/>
    <lineage>
        <taxon>Eukaryota</taxon>
        <taxon>Viridiplantae</taxon>
        <taxon>Streptophyta</taxon>
        <taxon>Embryophyta</taxon>
        <taxon>Tracheophyta</taxon>
        <taxon>Spermatophyta</taxon>
        <taxon>Magnoliopsida</taxon>
        <taxon>eudicotyledons</taxon>
        <taxon>Gunneridae</taxon>
        <taxon>Pentapetalae</taxon>
        <taxon>asterids</taxon>
        <taxon>Ericales</taxon>
        <taxon>Theaceae</taxon>
        <taxon>Camellia</taxon>
    </lineage>
</organism>
<keyword evidence="2" id="KW-1185">Reference proteome</keyword>
<dbReference type="Proteomes" id="UP001060215">
    <property type="component" value="Chromosome 4"/>
</dbReference>
<reference evidence="1 2" key="1">
    <citation type="journal article" date="2022" name="Plant J.">
        <title>Chromosome-level genome of Camellia lanceoleosa provides a valuable resource for understanding genome evolution and self-incompatibility.</title>
        <authorList>
            <person name="Gong W."/>
            <person name="Xiao S."/>
            <person name="Wang L."/>
            <person name="Liao Z."/>
            <person name="Chang Y."/>
            <person name="Mo W."/>
            <person name="Hu G."/>
            <person name="Li W."/>
            <person name="Zhao G."/>
            <person name="Zhu H."/>
            <person name="Hu X."/>
            <person name="Ji K."/>
            <person name="Xiang X."/>
            <person name="Song Q."/>
            <person name="Yuan D."/>
            <person name="Jin S."/>
            <person name="Zhang L."/>
        </authorList>
    </citation>
    <scope>NUCLEOTIDE SEQUENCE [LARGE SCALE GENOMIC DNA]</scope>
    <source>
        <strain evidence="1">SQ_2022a</strain>
    </source>
</reference>
<accession>A0ACC0HLQ0</accession>
<gene>
    <name evidence="1" type="ORF">LOK49_LG05G01284</name>
</gene>
<dbReference type="EMBL" id="CM045761">
    <property type="protein sequence ID" value="KAI8013939.1"/>
    <property type="molecule type" value="Genomic_DNA"/>
</dbReference>
<evidence type="ECO:0000313" key="2">
    <source>
        <dbReference type="Proteomes" id="UP001060215"/>
    </source>
</evidence>
<protein>
    <submittedName>
        <fullName evidence="1">Uncharacterized protein</fullName>
    </submittedName>
</protein>
<sequence>MGMLLLWLMRMGDAQNRVAAFALHRLFPDLTVHLPIIEPYASLVLHWVEDSRAALRLLKENNVLVVCGEIGSGKTTQVLQYLLDDMIEAGCGGHCNIICTQPRRIAVIDKVQEETKSRAGMYYTYLFIQHVLSLSI</sequence>
<comment type="caution">
    <text evidence="1">The sequence shown here is derived from an EMBL/GenBank/DDBJ whole genome shotgun (WGS) entry which is preliminary data.</text>
</comment>